<reference evidence="2 3" key="1">
    <citation type="submission" date="2018-12" db="EMBL/GenBank/DDBJ databases">
        <authorList>
            <person name="Yang E."/>
        </authorList>
    </citation>
    <scope>NUCLEOTIDE SEQUENCE [LARGE SCALE GENOMIC DNA]</scope>
    <source>
        <strain evidence="2 3">SOD</strain>
    </source>
</reference>
<comment type="caution">
    <text evidence="2">The sequence shown here is derived from an EMBL/GenBank/DDBJ whole genome shotgun (WGS) entry which is preliminary data.</text>
</comment>
<dbReference type="Proteomes" id="UP000278085">
    <property type="component" value="Unassembled WGS sequence"/>
</dbReference>
<name>A0A430HR45_9BURK</name>
<dbReference type="EMBL" id="RXLQ01000003">
    <property type="protein sequence ID" value="RSZ60001.1"/>
    <property type="molecule type" value="Genomic_DNA"/>
</dbReference>
<dbReference type="AlphaFoldDB" id="A0A430HR45"/>
<dbReference type="RefSeq" id="WP_126073361.1">
    <property type="nucleotide sequence ID" value="NZ_CP051166.1"/>
</dbReference>
<feature type="region of interest" description="Disordered" evidence="1">
    <location>
        <begin position="1"/>
        <end position="61"/>
    </location>
</feature>
<proteinExistence type="predicted"/>
<evidence type="ECO:0000313" key="3">
    <source>
        <dbReference type="Proteomes" id="UP000278085"/>
    </source>
</evidence>
<protein>
    <submittedName>
        <fullName evidence="2">Uncharacterized protein</fullName>
    </submittedName>
</protein>
<feature type="compositionally biased region" description="Basic and acidic residues" evidence="1">
    <location>
        <begin position="11"/>
        <end position="21"/>
    </location>
</feature>
<keyword evidence="3" id="KW-1185">Reference proteome</keyword>
<organism evidence="2 3">
    <name type="scientific">Massilia atriviolacea</name>
    <dbReference type="NCBI Taxonomy" id="2495579"/>
    <lineage>
        <taxon>Bacteria</taxon>
        <taxon>Pseudomonadati</taxon>
        <taxon>Pseudomonadota</taxon>
        <taxon>Betaproteobacteria</taxon>
        <taxon>Burkholderiales</taxon>
        <taxon>Oxalobacteraceae</taxon>
        <taxon>Telluria group</taxon>
        <taxon>Massilia</taxon>
    </lineage>
</organism>
<feature type="compositionally biased region" description="Basic and acidic residues" evidence="1">
    <location>
        <begin position="43"/>
        <end position="61"/>
    </location>
</feature>
<feature type="compositionally biased region" description="Basic residues" evidence="1">
    <location>
        <begin position="1"/>
        <end position="10"/>
    </location>
</feature>
<evidence type="ECO:0000256" key="1">
    <source>
        <dbReference type="SAM" id="MobiDB-lite"/>
    </source>
</evidence>
<gene>
    <name evidence="2" type="ORF">EJB06_07425</name>
</gene>
<accession>A0A430HR45</accession>
<sequence length="61" mass="6683">MSKGSARRPGHIPDDAWERIFHAPIEPPKPEAHELGDESDGAEVPRKIIDLDDGEEKGGLI</sequence>
<evidence type="ECO:0000313" key="2">
    <source>
        <dbReference type="EMBL" id="RSZ60001.1"/>
    </source>
</evidence>